<name>B0CCB2_ACAM1</name>
<evidence type="ECO:0000313" key="1">
    <source>
        <dbReference type="EMBL" id="ABW26797.1"/>
    </source>
</evidence>
<dbReference type="KEGG" id="amr:AM1_1776"/>
<dbReference type="Proteomes" id="UP000000268">
    <property type="component" value="Chromosome"/>
</dbReference>
<reference evidence="1 2" key="1">
    <citation type="journal article" date="2008" name="Proc. Natl. Acad. Sci. U.S.A.">
        <title>Niche adaptation and genome expansion in the chlorophyll d-producing cyanobacterium Acaryochloris marina.</title>
        <authorList>
            <person name="Swingley W.D."/>
            <person name="Chen M."/>
            <person name="Cheung P.C."/>
            <person name="Conrad A.L."/>
            <person name="Dejesa L.C."/>
            <person name="Hao J."/>
            <person name="Honchak B.M."/>
            <person name="Karbach L.E."/>
            <person name="Kurdoglu A."/>
            <person name="Lahiri S."/>
            <person name="Mastrian S.D."/>
            <person name="Miyashita H."/>
            <person name="Page L."/>
            <person name="Ramakrishna P."/>
            <person name="Satoh S."/>
            <person name="Sattley W.M."/>
            <person name="Shimada Y."/>
            <person name="Taylor H.L."/>
            <person name="Tomo T."/>
            <person name="Tsuchiya T."/>
            <person name="Wang Z.T."/>
            <person name="Raymond J."/>
            <person name="Mimuro M."/>
            <person name="Blankenship R.E."/>
            <person name="Touchman J.W."/>
        </authorList>
    </citation>
    <scope>NUCLEOTIDE SEQUENCE [LARGE SCALE GENOMIC DNA]</scope>
    <source>
        <strain evidence="2">MBIC 11017</strain>
    </source>
</reference>
<dbReference type="EMBL" id="CP000828">
    <property type="protein sequence ID" value="ABW26797.1"/>
    <property type="molecule type" value="Genomic_DNA"/>
</dbReference>
<proteinExistence type="predicted"/>
<dbReference type="AlphaFoldDB" id="B0CCB2"/>
<protein>
    <submittedName>
        <fullName evidence="1">Uncharacterized protein</fullName>
    </submittedName>
</protein>
<sequence>MFLVLSASVEVILEIFRGFLEQFGVVWAKSKISIEQSLDLLKEFSGNNSEMVSKVDALMNAQKQLKMKSKHNITTLNEIKLELSKLAGKPITDALKHALNEVALNVKAELDADKRKRVFIIRTLAAAVGCFLVWQSEFYVFQILSTSEEGKEWLDTLNKLQDPLINIFVGGFAAAAGSSYWHDQLDRLRNVKGVIDNARSLQLN</sequence>
<keyword evidence="2" id="KW-1185">Reference proteome</keyword>
<gene>
    <name evidence="1" type="ordered locus">AM1_1776</name>
</gene>
<accession>B0CCB2</accession>
<organism evidence="1 2">
    <name type="scientific">Acaryochloris marina (strain MBIC 11017)</name>
    <dbReference type="NCBI Taxonomy" id="329726"/>
    <lineage>
        <taxon>Bacteria</taxon>
        <taxon>Bacillati</taxon>
        <taxon>Cyanobacteriota</taxon>
        <taxon>Cyanophyceae</taxon>
        <taxon>Acaryochloridales</taxon>
        <taxon>Acaryochloridaceae</taxon>
        <taxon>Acaryochloris</taxon>
    </lineage>
</organism>
<dbReference type="STRING" id="329726.AM1_1776"/>
<evidence type="ECO:0000313" key="2">
    <source>
        <dbReference type="Proteomes" id="UP000000268"/>
    </source>
</evidence>
<dbReference type="HOGENOM" id="CLU_1340795_0_0_3"/>